<dbReference type="EMBL" id="DVFT01000081">
    <property type="protein sequence ID" value="HIQ95964.1"/>
    <property type="molecule type" value="Genomic_DNA"/>
</dbReference>
<dbReference type="Proteomes" id="UP000886886">
    <property type="component" value="Unassembled WGS sequence"/>
</dbReference>
<dbReference type="InterPro" id="IPR001853">
    <property type="entry name" value="DSBA-like_thioredoxin_dom"/>
</dbReference>
<dbReference type="PANTHER" id="PTHR13887:SF33">
    <property type="entry name" value="ISOMERASE"/>
    <property type="match status" value="1"/>
</dbReference>
<proteinExistence type="predicted"/>
<accession>A0A9D0ZUG4</accession>
<name>A0A9D0ZUG4_9FIRM</name>
<evidence type="ECO:0000313" key="3">
    <source>
        <dbReference type="Proteomes" id="UP000886886"/>
    </source>
</evidence>
<dbReference type="Pfam" id="PF01323">
    <property type="entry name" value="DSBA"/>
    <property type="match status" value="1"/>
</dbReference>
<sequence length="210" mass="24502">MKIKVFFDYVCPFCYLEFYALRKAAEGMDVEIELYPKELRRPPKPKVDPMHDEFRRKRFETVLKPAAERLGVPMELPWISPHPYTTDTFLGFLFAEHEGKGMEYTKAVFDAFYQDQLDIGEMPVLIRIAEQVGLDAKAFEEEIRSQKRMEELDSYQKWAKAYEVESLPTMVIGEEKVVGYHEPDTYRKILEEKMTSAEGMHCDADGNCGF</sequence>
<dbReference type="SUPFAM" id="SSF52833">
    <property type="entry name" value="Thioredoxin-like"/>
    <property type="match status" value="1"/>
</dbReference>
<comment type="caution">
    <text evidence="2">The sequence shown here is derived from an EMBL/GenBank/DDBJ whole genome shotgun (WGS) entry which is preliminary data.</text>
</comment>
<dbReference type="PANTHER" id="PTHR13887">
    <property type="entry name" value="GLUTATHIONE S-TRANSFERASE KAPPA"/>
    <property type="match status" value="1"/>
</dbReference>
<evidence type="ECO:0000259" key="1">
    <source>
        <dbReference type="Pfam" id="PF01323"/>
    </source>
</evidence>
<evidence type="ECO:0000313" key="2">
    <source>
        <dbReference type="EMBL" id="HIQ95964.1"/>
    </source>
</evidence>
<reference evidence="2" key="2">
    <citation type="journal article" date="2021" name="PeerJ">
        <title>Extensive microbial diversity within the chicken gut microbiome revealed by metagenomics and culture.</title>
        <authorList>
            <person name="Gilroy R."/>
            <person name="Ravi A."/>
            <person name="Getino M."/>
            <person name="Pursley I."/>
            <person name="Horton D.L."/>
            <person name="Alikhan N.F."/>
            <person name="Baker D."/>
            <person name="Gharbi K."/>
            <person name="Hall N."/>
            <person name="Watson M."/>
            <person name="Adriaenssens E.M."/>
            <person name="Foster-Nyarko E."/>
            <person name="Jarju S."/>
            <person name="Secka A."/>
            <person name="Antonio M."/>
            <person name="Oren A."/>
            <person name="Chaudhuri R.R."/>
            <person name="La Ragione R."/>
            <person name="Hildebrand F."/>
            <person name="Pallen M.J."/>
        </authorList>
    </citation>
    <scope>NUCLEOTIDE SEQUENCE</scope>
    <source>
        <strain evidence="2">ChiSjej3B21-11622</strain>
    </source>
</reference>
<dbReference type="AlphaFoldDB" id="A0A9D0ZUG4"/>
<reference evidence="2" key="1">
    <citation type="submission" date="2020-10" db="EMBL/GenBank/DDBJ databases">
        <authorList>
            <person name="Gilroy R."/>
        </authorList>
    </citation>
    <scope>NUCLEOTIDE SEQUENCE</scope>
    <source>
        <strain evidence="2">ChiSjej3B21-11622</strain>
    </source>
</reference>
<organism evidence="2 3">
    <name type="scientific">Candidatus Limivivens merdigallinarum</name>
    <dbReference type="NCBI Taxonomy" id="2840859"/>
    <lineage>
        <taxon>Bacteria</taxon>
        <taxon>Bacillati</taxon>
        <taxon>Bacillota</taxon>
        <taxon>Clostridia</taxon>
        <taxon>Lachnospirales</taxon>
        <taxon>Lachnospiraceae</taxon>
        <taxon>Lachnospiraceae incertae sedis</taxon>
        <taxon>Candidatus Limivivens</taxon>
    </lineage>
</organism>
<dbReference type="GO" id="GO:0016491">
    <property type="term" value="F:oxidoreductase activity"/>
    <property type="evidence" value="ECO:0007669"/>
    <property type="project" value="InterPro"/>
</dbReference>
<gene>
    <name evidence="2" type="ORF">IAB26_05310</name>
</gene>
<protein>
    <submittedName>
        <fullName evidence="2">DsbA family protein</fullName>
    </submittedName>
</protein>
<dbReference type="Gene3D" id="3.40.30.10">
    <property type="entry name" value="Glutaredoxin"/>
    <property type="match status" value="1"/>
</dbReference>
<dbReference type="InterPro" id="IPR036249">
    <property type="entry name" value="Thioredoxin-like_sf"/>
</dbReference>
<feature type="domain" description="DSBA-like thioredoxin" evidence="1">
    <location>
        <begin position="3"/>
        <end position="190"/>
    </location>
</feature>